<dbReference type="InterPro" id="IPR053266">
    <property type="entry name" value="Zinc_finger_protein_7"/>
</dbReference>
<evidence type="ECO:0000256" key="2">
    <source>
        <dbReference type="SAM" id="MobiDB-lite"/>
    </source>
</evidence>
<proteinExistence type="predicted"/>
<keyword evidence="1" id="KW-0863">Zinc-finger</keyword>
<keyword evidence="1" id="KW-0479">Metal-binding</keyword>
<protein>
    <submittedName>
        <fullName evidence="5">Zinc finger protein 4-like isoform X1</fullName>
    </submittedName>
</protein>
<dbReference type="PROSITE" id="PS50157">
    <property type="entry name" value="ZINC_FINGER_C2H2_2"/>
    <property type="match status" value="1"/>
</dbReference>
<evidence type="ECO:0000313" key="5">
    <source>
        <dbReference type="RefSeq" id="XP_031390495.1"/>
    </source>
</evidence>
<accession>A0A6P8D279</accession>
<dbReference type="GO" id="GO:0008270">
    <property type="term" value="F:zinc ion binding"/>
    <property type="evidence" value="ECO:0007669"/>
    <property type="project" value="UniProtKB-KW"/>
</dbReference>
<dbReference type="Proteomes" id="UP000515151">
    <property type="component" value="Chromosome 4"/>
</dbReference>
<dbReference type="InterPro" id="IPR036236">
    <property type="entry name" value="Znf_C2H2_sf"/>
</dbReference>
<evidence type="ECO:0000313" key="4">
    <source>
        <dbReference type="Proteomes" id="UP000515151"/>
    </source>
</evidence>
<feature type="region of interest" description="Disordered" evidence="2">
    <location>
        <begin position="59"/>
        <end position="120"/>
    </location>
</feature>
<feature type="compositionally biased region" description="Basic and acidic residues" evidence="2">
    <location>
        <begin position="249"/>
        <end position="259"/>
    </location>
</feature>
<dbReference type="PROSITE" id="PS00028">
    <property type="entry name" value="ZINC_FINGER_C2H2_1"/>
    <property type="match status" value="1"/>
</dbReference>
<dbReference type="AlphaFoldDB" id="A0A6P8D279"/>
<dbReference type="RefSeq" id="XP_031390495.1">
    <property type="nucleotide sequence ID" value="XM_031534635.1"/>
</dbReference>
<gene>
    <name evidence="5" type="primary">LOC116203004</name>
</gene>
<feature type="region of interest" description="Disordered" evidence="2">
    <location>
        <begin position="239"/>
        <end position="259"/>
    </location>
</feature>
<dbReference type="InterPro" id="IPR013087">
    <property type="entry name" value="Znf_C2H2_type"/>
</dbReference>
<sequence>MFIHTDHGDEQSQSQFKVFLEYQSPLRRAIKRSSGRALTLSSPFLPNQDFETILKQDMNHEAEAEQGEEERGPEDDNSQEEEDGEGEEEGGGGGDWLSLSLGGREEGRGTDNSDSQPSSSGICPMRVFYCNFCMRKFYSSQALGGHQNAHKRERGVFRRQQAHQRVMALMIMHRNGAGNNSHVGRSLGMEPHSLAYKHGTTVGTRISDSDGGESTPVWGGVVVEEAQGPSWPGSFWLVPEESQETQPKPSDKLDLSLHL</sequence>
<dbReference type="OrthoDB" id="1933825at2759"/>
<feature type="compositionally biased region" description="Acidic residues" evidence="2">
    <location>
        <begin position="64"/>
        <end position="90"/>
    </location>
</feature>
<dbReference type="PANTHER" id="PTHR47593:SF8">
    <property type="entry name" value="OS12G0581900 PROTEIN"/>
    <property type="match status" value="1"/>
</dbReference>
<name>A0A6P8D279_PUNGR</name>
<dbReference type="SUPFAM" id="SSF57667">
    <property type="entry name" value="beta-beta-alpha zinc fingers"/>
    <property type="match status" value="1"/>
</dbReference>
<reference evidence="5" key="2">
    <citation type="submission" date="2025-08" db="UniProtKB">
        <authorList>
            <consortium name="RefSeq"/>
        </authorList>
    </citation>
    <scope>IDENTIFICATION</scope>
    <source>
        <tissue evidence="5">Leaf</tissue>
    </source>
</reference>
<reference evidence="4" key="1">
    <citation type="journal article" date="2020" name="Plant Biotechnol. J.">
        <title>The pomegranate (Punica granatum L.) draft genome dissects genetic divergence between soft- and hard-seeded cultivars.</title>
        <authorList>
            <person name="Luo X."/>
            <person name="Li H."/>
            <person name="Wu Z."/>
            <person name="Yao W."/>
            <person name="Zhao P."/>
            <person name="Cao D."/>
            <person name="Yu H."/>
            <person name="Li K."/>
            <person name="Poudel K."/>
            <person name="Zhao D."/>
            <person name="Zhang F."/>
            <person name="Xia X."/>
            <person name="Chen L."/>
            <person name="Wang Q."/>
            <person name="Jing D."/>
            <person name="Cao S."/>
        </authorList>
    </citation>
    <scope>NUCLEOTIDE SEQUENCE [LARGE SCALE GENOMIC DNA]</scope>
    <source>
        <strain evidence="4">cv. Tunisia</strain>
    </source>
</reference>
<keyword evidence="1" id="KW-0862">Zinc</keyword>
<evidence type="ECO:0000256" key="1">
    <source>
        <dbReference type="PROSITE-ProRule" id="PRU00042"/>
    </source>
</evidence>
<dbReference type="PANTHER" id="PTHR47593">
    <property type="entry name" value="ZINC FINGER PROTEIN 4-LIKE"/>
    <property type="match status" value="1"/>
</dbReference>
<organism evidence="4 5">
    <name type="scientific">Punica granatum</name>
    <name type="common">Pomegranate</name>
    <dbReference type="NCBI Taxonomy" id="22663"/>
    <lineage>
        <taxon>Eukaryota</taxon>
        <taxon>Viridiplantae</taxon>
        <taxon>Streptophyta</taxon>
        <taxon>Embryophyta</taxon>
        <taxon>Tracheophyta</taxon>
        <taxon>Spermatophyta</taxon>
        <taxon>Magnoliopsida</taxon>
        <taxon>eudicotyledons</taxon>
        <taxon>Gunneridae</taxon>
        <taxon>Pentapetalae</taxon>
        <taxon>rosids</taxon>
        <taxon>malvids</taxon>
        <taxon>Myrtales</taxon>
        <taxon>Lythraceae</taxon>
        <taxon>Punica</taxon>
    </lineage>
</organism>
<evidence type="ECO:0000259" key="3">
    <source>
        <dbReference type="PROSITE" id="PS50157"/>
    </source>
</evidence>
<feature type="domain" description="C2H2-type" evidence="3">
    <location>
        <begin position="128"/>
        <end position="155"/>
    </location>
</feature>
<keyword evidence="4" id="KW-1185">Reference proteome</keyword>
<dbReference type="GeneID" id="116203004"/>